<evidence type="ECO:0000256" key="7">
    <source>
        <dbReference type="ARBA" id="ARBA00035120"/>
    </source>
</evidence>
<dbReference type="Proteomes" id="UP001500943">
    <property type="component" value="Unassembled WGS sequence"/>
</dbReference>
<keyword evidence="6 10" id="KW-0407">Ion channel</keyword>
<dbReference type="PANTHER" id="PTHR28259:SF1">
    <property type="entry name" value="FLUORIDE EXPORT PROTEIN 1-RELATED"/>
    <property type="match status" value="1"/>
</dbReference>
<organism evidence="11 12">
    <name type="scientific">Rhodoglobus aureus</name>
    <dbReference type="NCBI Taxonomy" id="191497"/>
    <lineage>
        <taxon>Bacteria</taxon>
        <taxon>Bacillati</taxon>
        <taxon>Actinomycetota</taxon>
        <taxon>Actinomycetes</taxon>
        <taxon>Micrococcales</taxon>
        <taxon>Microbacteriaceae</taxon>
        <taxon>Rhodoglobus</taxon>
    </lineage>
</organism>
<dbReference type="InterPro" id="IPR003691">
    <property type="entry name" value="FluC"/>
</dbReference>
<feature type="transmembrane region" description="Helical" evidence="10">
    <location>
        <begin position="69"/>
        <end position="91"/>
    </location>
</feature>
<keyword evidence="10" id="KW-0479">Metal-binding</keyword>
<gene>
    <name evidence="11" type="primary">crcB_2</name>
    <name evidence="10" type="synonym">crcB</name>
    <name evidence="10" type="synonym">fluC</name>
    <name evidence="11" type="ORF">GCM10009655_18650</name>
</gene>
<comment type="subcellular location">
    <subcellularLocation>
        <location evidence="1 10">Cell membrane</location>
        <topology evidence="1 10">Multi-pass membrane protein</topology>
    </subcellularLocation>
</comment>
<dbReference type="EMBL" id="BAAAKW010000032">
    <property type="protein sequence ID" value="GAA1219432.1"/>
    <property type="molecule type" value="Genomic_DNA"/>
</dbReference>
<keyword evidence="4 10" id="KW-1133">Transmembrane helix</keyword>
<comment type="activity regulation">
    <text evidence="10">Na(+) is not transported, but it plays an essential structural role and its presence is essential for fluoride channel function.</text>
</comment>
<feature type="transmembrane region" description="Helical" evidence="10">
    <location>
        <begin position="97"/>
        <end position="118"/>
    </location>
</feature>
<evidence type="ECO:0000313" key="12">
    <source>
        <dbReference type="Proteomes" id="UP001500943"/>
    </source>
</evidence>
<keyword evidence="5 10" id="KW-0472">Membrane</keyword>
<evidence type="ECO:0000256" key="1">
    <source>
        <dbReference type="ARBA" id="ARBA00004651"/>
    </source>
</evidence>
<evidence type="ECO:0000313" key="11">
    <source>
        <dbReference type="EMBL" id="GAA1219432.1"/>
    </source>
</evidence>
<sequence>MIRDLAAVAVGGALGTGLRFSLDLAFATTDDLFPVSTLIANIVGSFVLALLVAKLWGPSPTWARAGLGAGLLGSFTTFSALAVAVVNLIGVDQWMLAIIYLAATMVLGLAAAAFGLWLGSRRALRSGSDDAELDSDTVHAEMLTE</sequence>
<name>A0ABP4GAY3_9MICO</name>
<feature type="binding site" evidence="10">
    <location>
        <position position="76"/>
    </location>
    <ligand>
        <name>Na(+)</name>
        <dbReference type="ChEBI" id="CHEBI:29101"/>
        <note>structural</note>
    </ligand>
</feature>
<evidence type="ECO:0000256" key="3">
    <source>
        <dbReference type="ARBA" id="ARBA00022692"/>
    </source>
</evidence>
<comment type="similarity">
    <text evidence="7 10">Belongs to the fluoride channel Fluc/FEX (TC 1.A.43) family.</text>
</comment>
<feature type="transmembrane region" description="Helical" evidence="10">
    <location>
        <begin position="37"/>
        <end position="57"/>
    </location>
</feature>
<evidence type="ECO:0000256" key="9">
    <source>
        <dbReference type="ARBA" id="ARBA00049940"/>
    </source>
</evidence>
<evidence type="ECO:0000256" key="8">
    <source>
        <dbReference type="ARBA" id="ARBA00035585"/>
    </source>
</evidence>
<keyword evidence="2 10" id="KW-1003">Cell membrane</keyword>
<accession>A0ABP4GAY3</accession>
<comment type="caution">
    <text evidence="11">The sequence shown here is derived from an EMBL/GenBank/DDBJ whole genome shotgun (WGS) entry which is preliminary data.</text>
</comment>
<dbReference type="HAMAP" id="MF_00454">
    <property type="entry name" value="FluC"/>
    <property type="match status" value="1"/>
</dbReference>
<keyword evidence="12" id="KW-1185">Reference proteome</keyword>
<evidence type="ECO:0000256" key="2">
    <source>
        <dbReference type="ARBA" id="ARBA00022475"/>
    </source>
</evidence>
<feature type="binding site" evidence="10">
    <location>
        <position position="73"/>
    </location>
    <ligand>
        <name>Na(+)</name>
        <dbReference type="ChEBI" id="CHEBI:29101"/>
        <note>structural</note>
    </ligand>
</feature>
<evidence type="ECO:0000256" key="10">
    <source>
        <dbReference type="HAMAP-Rule" id="MF_00454"/>
    </source>
</evidence>
<dbReference type="PANTHER" id="PTHR28259">
    <property type="entry name" value="FLUORIDE EXPORT PROTEIN 1-RELATED"/>
    <property type="match status" value="1"/>
</dbReference>
<comment type="catalytic activity">
    <reaction evidence="8">
        <text>fluoride(in) = fluoride(out)</text>
        <dbReference type="Rhea" id="RHEA:76159"/>
        <dbReference type="ChEBI" id="CHEBI:17051"/>
    </reaction>
    <physiologicalReaction direction="left-to-right" evidence="8">
        <dbReference type="Rhea" id="RHEA:76160"/>
    </physiologicalReaction>
</comment>
<reference evidence="12" key="1">
    <citation type="journal article" date="2019" name="Int. J. Syst. Evol. Microbiol.">
        <title>The Global Catalogue of Microorganisms (GCM) 10K type strain sequencing project: providing services to taxonomists for standard genome sequencing and annotation.</title>
        <authorList>
            <consortium name="The Broad Institute Genomics Platform"/>
            <consortium name="The Broad Institute Genome Sequencing Center for Infectious Disease"/>
            <person name="Wu L."/>
            <person name="Ma J."/>
        </authorList>
    </citation>
    <scope>NUCLEOTIDE SEQUENCE [LARGE SCALE GENOMIC DNA]</scope>
    <source>
        <strain evidence="12">JCM 12762</strain>
    </source>
</reference>
<comment type="function">
    <text evidence="9 10">Fluoride-specific ion channel. Important for reducing fluoride concentration in the cell, thus reducing its toxicity.</text>
</comment>
<proteinExistence type="inferred from homology"/>
<dbReference type="RefSeq" id="WP_343925256.1">
    <property type="nucleotide sequence ID" value="NZ_BAAAKW010000032.1"/>
</dbReference>
<evidence type="ECO:0000256" key="6">
    <source>
        <dbReference type="ARBA" id="ARBA00023303"/>
    </source>
</evidence>
<keyword evidence="10" id="KW-0813">Transport</keyword>
<dbReference type="Pfam" id="PF02537">
    <property type="entry name" value="CRCB"/>
    <property type="match status" value="1"/>
</dbReference>
<evidence type="ECO:0000256" key="5">
    <source>
        <dbReference type="ARBA" id="ARBA00023136"/>
    </source>
</evidence>
<keyword evidence="3 10" id="KW-0812">Transmembrane</keyword>
<evidence type="ECO:0000256" key="4">
    <source>
        <dbReference type="ARBA" id="ARBA00022989"/>
    </source>
</evidence>
<keyword evidence="10" id="KW-0915">Sodium</keyword>
<keyword evidence="10" id="KW-0406">Ion transport</keyword>
<protein>
    <recommendedName>
        <fullName evidence="10">Fluoride-specific ion channel FluC</fullName>
    </recommendedName>
</protein>